<dbReference type="PANTHER" id="PTHR12146:SF0">
    <property type="entry name" value="RIBOSOMAL PROTEIN S10"/>
    <property type="match status" value="1"/>
</dbReference>
<keyword evidence="4" id="KW-0689">Ribosomal protein</keyword>
<dbReference type="InterPro" id="IPR036388">
    <property type="entry name" value="WH-like_DNA-bd_sf"/>
</dbReference>
<comment type="similarity">
    <text evidence="2">Belongs to the eukaryotic ribosomal protein eS10 family.</text>
</comment>
<dbReference type="PANTHER" id="PTHR12146">
    <property type="entry name" value="40S RIBOSOMAL PROTEIN S10"/>
    <property type="match status" value="1"/>
</dbReference>
<comment type="subcellular location">
    <subcellularLocation>
        <location evidence="1">Cytoplasm</location>
    </subcellularLocation>
</comment>
<comment type="caution">
    <text evidence="8">The sequence shown here is derived from an EMBL/GenBank/DDBJ whole genome shotgun (WGS) entry which is preliminary data.</text>
</comment>
<evidence type="ECO:0000256" key="6">
    <source>
        <dbReference type="SAM" id="MobiDB-lite"/>
    </source>
</evidence>
<dbReference type="EMBL" id="JBDODL010000084">
    <property type="protein sequence ID" value="MES1918559.1"/>
    <property type="molecule type" value="Genomic_DNA"/>
</dbReference>
<dbReference type="Gene3D" id="1.10.10.10">
    <property type="entry name" value="Winged helix-like DNA-binding domain superfamily/Winged helix DNA-binding domain"/>
    <property type="match status" value="1"/>
</dbReference>
<accession>A0ABV2AFU8</accession>
<feature type="domain" description="Plectin/eS10 N-terminal" evidence="7">
    <location>
        <begin position="3"/>
        <end position="100"/>
    </location>
</feature>
<gene>
    <name evidence="8" type="ORF">MHBO_000512</name>
</gene>
<reference evidence="8 9" key="1">
    <citation type="journal article" date="2024" name="BMC Biol.">
        <title>Comparative genomics of Ascetosporea gives new insight into the evolutionary basis for animal parasitism in Rhizaria.</title>
        <authorList>
            <person name="Hiltunen Thoren M."/>
            <person name="Onut-Brannstrom I."/>
            <person name="Alfjorden A."/>
            <person name="Peckova H."/>
            <person name="Swords F."/>
            <person name="Hooper C."/>
            <person name="Holzer A.S."/>
            <person name="Bass D."/>
            <person name="Burki F."/>
        </authorList>
    </citation>
    <scope>NUCLEOTIDE SEQUENCE [LARGE SCALE GENOMIC DNA]</scope>
    <source>
        <strain evidence="8">20-A016</strain>
    </source>
</reference>
<proteinExistence type="inferred from homology"/>
<feature type="region of interest" description="Disordered" evidence="6">
    <location>
        <begin position="94"/>
        <end position="150"/>
    </location>
</feature>
<keyword evidence="5" id="KW-0687">Ribonucleoprotein</keyword>
<evidence type="ECO:0000256" key="1">
    <source>
        <dbReference type="ARBA" id="ARBA00004496"/>
    </source>
</evidence>
<evidence type="ECO:0000256" key="3">
    <source>
        <dbReference type="ARBA" id="ARBA00022490"/>
    </source>
</evidence>
<sequence length="150" mass="17118">MLISKKNQRSVYAYLFQSFKLTKTEGTLVVENNAKLSSHPQIPIPNLHVRLLMRSLKSRGLVDSTSTWKRLYYTLNDDGIQFIREFLHLPTSAIPDTLSKPVDEQKSSFDQGQRRKPEKRDAYRKQPATKTVGAPEGFKPEFGDRPQPGA</sequence>
<dbReference type="InterPro" id="IPR037447">
    <property type="entry name" value="Ribosomal_eS10"/>
</dbReference>
<dbReference type="InterPro" id="IPR005326">
    <property type="entry name" value="Plectin_eS10_N"/>
</dbReference>
<evidence type="ECO:0000259" key="7">
    <source>
        <dbReference type="Pfam" id="PF03501"/>
    </source>
</evidence>
<keyword evidence="3" id="KW-0963">Cytoplasm</keyword>
<name>A0ABV2AFU8_9EUKA</name>
<evidence type="ECO:0000256" key="5">
    <source>
        <dbReference type="ARBA" id="ARBA00023274"/>
    </source>
</evidence>
<feature type="compositionally biased region" description="Basic and acidic residues" evidence="6">
    <location>
        <begin position="101"/>
        <end position="124"/>
    </location>
</feature>
<evidence type="ECO:0000313" key="9">
    <source>
        <dbReference type="Proteomes" id="UP001439008"/>
    </source>
</evidence>
<protein>
    <recommendedName>
        <fullName evidence="7">Plectin/eS10 N-terminal domain-containing protein</fullName>
    </recommendedName>
</protein>
<evidence type="ECO:0000256" key="2">
    <source>
        <dbReference type="ARBA" id="ARBA00007278"/>
    </source>
</evidence>
<keyword evidence="9" id="KW-1185">Reference proteome</keyword>
<evidence type="ECO:0000313" key="8">
    <source>
        <dbReference type="EMBL" id="MES1918559.1"/>
    </source>
</evidence>
<organism evidence="8 9">
    <name type="scientific">Bonamia ostreae</name>
    <dbReference type="NCBI Taxonomy" id="126728"/>
    <lineage>
        <taxon>Eukaryota</taxon>
        <taxon>Sar</taxon>
        <taxon>Rhizaria</taxon>
        <taxon>Endomyxa</taxon>
        <taxon>Ascetosporea</taxon>
        <taxon>Haplosporida</taxon>
        <taxon>Bonamia</taxon>
    </lineage>
</organism>
<dbReference type="Proteomes" id="UP001439008">
    <property type="component" value="Unassembled WGS sequence"/>
</dbReference>
<dbReference type="Pfam" id="PF03501">
    <property type="entry name" value="S10_plectin"/>
    <property type="match status" value="1"/>
</dbReference>
<evidence type="ECO:0000256" key="4">
    <source>
        <dbReference type="ARBA" id="ARBA00022980"/>
    </source>
</evidence>